<keyword evidence="1" id="KW-0812">Transmembrane</keyword>
<dbReference type="RefSeq" id="WP_179565308.1">
    <property type="nucleotide sequence ID" value="NZ_JACBZY010000001.1"/>
</dbReference>
<dbReference type="AlphaFoldDB" id="A0A852Y722"/>
<evidence type="ECO:0000313" key="3">
    <source>
        <dbReference type="Proteomes" id="UP000553888"/>
    </source>
</evidence>
<evidence type="ECO:0000256" key="1">
    <source>
        <dbReference type="SAM" id="Phobius"/>
    </source>
</evidence>
<dbReference type="EMBL" id="JACBZY010000001">
    <property type="protein sequence ID" value="NYG98113.1"/>
    <property type="molecule type" value="Genomic_DNA"/>
</dbReference>
<keyword evidence="1" id="KW-1133">Transmembrane helix</keyword>
<keyword evidence="3" id="KW-1185">Reference proteome</keyword>
<reference evidence="2 3" key="1">
    <citation type="submission" date="2020-07" db="EMBL/GenBank/DDBJ databases">
        <title>Sequencing the genomes of 1000 actinobacteria strains.</title>
        <authorList>
            <person name="Klenk H.-P."/>
        </authorList>
    </citation>
    <scope>NUCLEOTIDE SEQUENCE [LARGE SCALE GENOMIC DNA]</scope>
    <source>
        <strain evidence="2 3">DSM 23141</strain>
    </source>
</reference>
<evidence type="ECO:0000313" key="2">
    <source>
        <dbReference type="EMBL" id="NYG98113.1"/>
    </source>
</evidence>
<gene>
    <name evidence="2" type="ORF">BJ979_000739</name>
</gene>
<comment type="caution">
    <text evidence="2">The sequence shown here is derived from an EMBL/GenBank/DDBJ whole genome shotgun (WGS) entry which is preliminary data.</text>
</comment>
<name>A0A852Y722_9MICO</name>
<keyword evidence="1" id="KW-0472">Membrane</keyword>
<dbReference type="Proteomes" id="UP000553888">
    <property type="component" value="Unassembled WGS sequence"/>
</dbReference>
<feature type="transmembrane region" description="Helical" evidence="1">
    <location>
        <begin position="137"/>
        <end position="159"/>
    </location>
</feature>
<proteinExistence type="predicted"/>
<protein>
    <submittedName>
        <fullName evidence="2">Uncharacterized protein</fullName>
    </submittedName>
</protein>
<accession>A0A852Y722</accession>
<feature type="transmembrane region" description="Helical" evidence="1">
    <location>
        <begin position="74"/>
        <end position="97"/>
    </location>
</feature>
<sequence length="190" mass="18764">MDPNLIGTLALLGFFADLAVVIWVAATGPGSAVATRVGPFIGISVAAGIPAGPILMFTSGWLEHGAPQNFDGAGFFVVVAAIGGALLALLVVPFAAAIGTVTRRMRLPLPIGAVAVGSAGSLVLISGVALITPAGVATAIPLVVGALLIGSLLAVSASLPWPGGMLRDPVPARPEIAASAADEQSHPQPE</sequence>
<organism evidence="2 3">
    <name type="scientific">Schumannella luteola</name>
    <dbReference type="NCBI Taxonomy" id="472059"/>
    <lineage>
        <taxon>Bacteria</taxon>
        <taxon>Bacillati</taxon>
        <taxon>Actinomycetota</taxon>
        <taxon>Actinomycetes</taxon>
        <taxon>Micrococcales</taxon>
        <taxon>Microbacteriaceae</taxon>
        <taxon>Schumannella</taxon>
    </lineage>
</organism>
<feature type="transmembrane region" description="Helical" evidence="1">
    <location>
        <begin position="109"/>
        <end position="131"/>
    </location>
</feature>
<feature type="transmembrane region" description="Helical" evidence="1">
    <location>
        <begin position="6"/>
        <end position="25"/>
    </location>
</feature>
<feature type="transmembrane region" description="Helical" evidence="1">
    <location>
        <begin position="37"/>
        <end position="62"/>
    </location>
</feature>